<reference evidence="2" key="1">
    <citation type="journal article" date="2019" name="Int. J. Syst. Evol. Microbiol.">
        <title>The Global Catalogue of Microorganisms (GCM) 10K type strain sequencing project: providing services to taxonomists for standard genome sequencing and annotation.</title>
        <authorList>
            <consortium name="The Broad Institute Genomics Platform"/>
            <consortium name="The Broad Institute Genome Sequencing Center for Infectious Disease"/>
            <person name="Wu L."/>
            <person name="Ma J."/>
        </authorList>
    </citation>
    <scope>NUCLEOTIDE SEQUENCE [LARGE SCALE GENOMIC DNA]</scope>
    <source>
        <strain evidence="2">JCM 16601</strain>
    </source>
</reference>
<sequence>MQEVQQGDQRFFAYLNDETGSIYLNDFQTKKIIKKIQIQGADLKKYKKAFQGLYYHNKDTIFLFSYTPKVTMINDRGKILRIYSLPKEKGEGNKLFFRGFYVSTSIQPYLFENRLFINSIVVGDVKSGESRKVQMILDLKTGRDSIGKVCFPDAYQNKNYGGLHYDIYSVCYNPKFNIAVYSFPAHKKVILSNLFKNNIVNVLAESQFINDFTLYDEDQYKDAVSEPVGEYFMTTPTYGSIFYDKYRDVYYRLALLPVKERNVNYEQKNPPTKNISLIVFDKDFKYLGEKLLEKNRYWSSNAFVSKEGLNIQNRTNSDSTLNFTTFGFQQIPK</sequence>
<comment type="caution">
    <text evidence="1">The sequence shown here is derived from an EMBL/GenBank/DDBJ whole genome shotgun (WGS) entry which is preliminary data.</text>
</comment>
<evidence type="ECO:0000313" key="1">
    <source>
        <dbReference type="EMBL" id="GAA3989991.1"/>
    </source>
</evidence>
<dbReference type="EMBL" id="BAAAZC010000031">
    <property type="protein sequence ID" value="GAA3989991.1"/>
    <property type="molecule type" value="Genomic_DNA"/>
</dbReference>
<dbReference type="Proteomes" id="UP001500742">
    <property type="component" value="Unassembled WGS sequence"/>
</dbReference>
<accession>A0ABP7QZF9</accession>
<proteinExistence type="predicted"/>
<dbReference type="InterPro" id="IPR025316">
    <property type="entry name" value="DUF4221"/>
</dbReference>
<keyword evidence="2" id="KW-1185">Reference proteome</keyword>
<evidence type="ECO:0000313" key="2">
    <source>
        <dbReference type="Proteomes" id="UP001500742"/>
    </source>
</evidence>
<dbReference type="Pfam" id="PF13970">
    <property type="entry name" value="DUF4221"/>
    <property type="match status" value="1"/>
</dbReference>
<name>A0ABP7QZF9_9SPHI</name>
<organism evidence="1 2">
    <name type="scientific">Mucilaginibacter dorajii</name>
    <dbReference type="NCBI Taxonomy" id="692994"/>
    <lineage>
        <taxon>Bacteria</taxon>
        <taxon>Pseudomonadati</taxon>
        <taxon>Bacteroidota</taxon>
        <taxon>Sphingobacteriia</taxon>
        <taxon>Sphingobacteriales</taxon>
        <taxon>Sphingobacteriaceae</taxon>
        <taxon>Mucilaginibacter</taxon>
    </lineage>
</organism>
<gene>
    <name evidence="1" type="ORF">GCM10022210_49320</name>
</gene>
<protein>
    <recommendedName>
        <fullName evidence="3">Lipoprotein</fullName>
    </recommendedName>
</protein>
<evidence type="ECO:0008006" key="3">
    <source>
        <dbReference type="Google" id="ProtNLM"/>
    </source>
</evidence>